<dbReference type="OrthoDB" id="906973at2759"/>
<reference evidence="3" key="1">
    <citation type="submission" date="2022-11" db="EMBL/GenBank/DDBJ databases">
        <authorList>
            <person name="Hyden B.L."/>
            <person name="Feng K."/>
            <person name="Yates T."/>
            <person name="Jawdy S."/>
            <person name="Smart L.B."/>
            <person name="Muchero W."/>
        </authorList>
    </citation>
    <scope>NUCLEOTIDE SEQUENCE</scope>
    <source>
        <tissue evidence="3">Shoot tip</tissue>
    </source>
</reference>
<organism evidence="3 4">
    <name type="scientific">Salix purpurea</name>
    <name type="common">Purple osier willow</name>
    <dbReference type="NCBI Taxonomy" id="77065"/>
    <lineage>
        <taxon>Eukaryota</taxon>
        <taxon>Viridiplantae</taxon>
        <taxon>Streptophyta</taxon>
        <taxon>Embryophyta</taxon>
        <taxon>Tracheophyta</taxon>
        <taxon>Spermatophyta</taxon>
        <taxon>Magnoliopsida</taxon>
        <taxon>eudicotyledons</taxon>
        <taxon>Gunneridae</taxon>
        <taxon>Pentapetalae</taxon>
        <taxon>rosids</taxon>
        <taxon>fabids</taxon>
        <taxon>Malpighiales</taxon>
        <taxon>Salicaceae</taxon>
        <taxon>Saliceae</taxon>
        <taxon>Salix</taxon>
    </lineage>
</organism>
<dbReference type="InterPro" id="IPR001810">
    <property type="entry name" value="F-box_dom"/>
</dbReference>
<evidence type="ECO:0000313" key="3">
    <source>
        <dbReference type="EMBL" id="KAJ6769682.1"/>
    </source>
</evidence>
<evidence type="ECO:0000259" key="1">
    <source>
        <dbReference type="Pfam" id="PF00646"/>
    </source>
</evidence>
<evidence type="ECO:0000313" key="4">
    <source>
        <dbReference type="Proteomes" id="UP001151532"/>
    </source>
</evidence>
<reference evidence="3" key="2">
    <citation type="journal article" date="2023" name="Int. J. Mol. Sci.">
        <title>De Novo Assembly and Annotation of 11 Diverse Shrub Willow (Salix) Genomes Reveals Novel Gene Organization in Sex-Linked Regions.</title>
        <authorList>
            <person name="Hyden B."/>
            <person name="Feng K."/>
            <person name="Yates T.B."/>
            <person name="Jawdy S."/>
            <person name="Cereghino C."/>
            <person name="Smart L.B."/>
            <person name="Muchero W."/>
        </authorList>
    </citation>
    <scope>NUCLEOTIDE SEQUENCE</scope>
    <source>
        <tissue evidence="3">Shoot tip</tissue>
    </source>
</reference>
<dbReference type="InterPro" id="IPR036047">
    <property type="entry name" value="F-box-like_dom_sf"/>
</dbReference>
<keyword evidence="4" id="KW-1185">Reference proteome</keyword>
<feature type="domain" description="F-box associated beta-propeller type 3" evidence="2">
    <location>
        <begin position="89"/>
        <end position="187"/>
    </location>
</feature>
<accession>A0A9Q0WLV6</accession>
<name>A0A9Q0WLV6_SALPP</name>
<dbReference type="Gene3D" id="1.20.1280.50">
    <property type="match status" value="1"/>
</dbReference>
<evidence type="ECO:0000259" key="2">
    <source>
        <dbReference type="Pfam" id="PF08268"/>
    </source>
</evidence>
<gene>
    <name evidence="3" type="ORF">OIU79_020526</name>
</gene>
<proteinExistence type="predicted"/>
<dbReference type="EMBL" id="JAPFFK010000003">
    <property type="protein sequence ID" value="KAJ6769682.1"/>
    <property type="molecule type" value="Genomic_DNA"/>
</dbReference>
<comment type="caution">
    <text evidence="3">The sequence shown here is derived from an EMBL/GenBank/DDBJ whole genome shotgun (WGS) entry which is preliminary data.</text>
</comment>
<dbReference type="Pfam" id="PF00646">
    <property type="entry name" value="F-box"/>
    <property type="match status" value="1"/>
</dbReference>
<dbReference type="InterPro" id="IPR013187">
    <property type="entry name" value="F-box-assoc_dom_typ3"/>
</dbReference>
<dbReference type="Pfam" id="PF08268">
    <property type="entry name" value="FBA_3"/>
    <property type="match status" value="1"/>
</dbReference>
<dbReference type="AlphaFoldDB" id="A0A9Q0WLV6"/>
<sequence length="235" mass="27233">MTISFRSSMLHEATMKKIEHLKKNVEVSKTIKREAIQVTFPQEIIIEILSWMPVKSLLRMKRACKQWFGCGLAVHCVSIIEFYSRFVAELVSLDLESETLTTVVLPRRLFSDWRKVRAINWNGFLAFASRLQENLNVMVLEEYKNMNWVKEKITVPLSFLKNRNGNDSIEALVPLAAKSGELWFWLKTNEIIGCDLETMKITAIVSADAERDNSRVRFYRGPPVLVTLKGMRSYR</sequence>
<dbReference type="SUPFAM" id="SSF81383">
    <property type="entry name" value="F-box domain"/>
    <property type="match status" value="1"/>
</dbReference>
<dbReference type="Proteomes" id="UP001151532">
    <property type="component" value="Chromosome 11"/>
</dbReference>
<feature type="domain" description="F-box" evidence="1">
    <location>
        <begin position="40"/>
        <end position="67"/>
    </location>
</feature>
<evidence type="ECO:0008006" key="5">
    <source>
        <dbReference type="Google" id="ProtNLM"/>
    </source>
</evidence>
<protein>
    <recommendedName>
        <fullName evidence="5">F-box domain-containing protein</fullName>
    </recommendedName>
</protein>